<protein>
    <submittedName>
        <fullName evidence="2">Uncharacterized protein</fullName>
    </submittedName>
</protein>
<gene>
    <name evidence="2" type="ORF">BS50DRAFT_236388</name>
</gene>
<keyword evidence="3" id="KW-1185">Reference proteome</keyword>
<dbReference type="Proteomes" id="UP000240883">
    <property type="component" value="Unassembled WGS sequence"/>
</dbReference>
<evidence type="ECO:0000313" key="2">
    <source>
        <dbReference type="EMBL" id="PSN71822.1"/>
    </source>
</evidence>
<feature type="region of interest" description="Disordered" evidence="1">
    <location>
        <begin position="1"/>
        <end position="27"/>
    </location>
</feature>
<evidence type="ECO:0000313" key="3">
    <source>
        <dbReference type="Proteomes" id="UP000240883"/>
    </source>
</evidence>
<name>A0A2T2P2D4_CORCC</name>
<proteinExistence type="predicted"/>
<organism evidence="2 3">
    <name type="scientific">Corynespora cassiicola Philippines</name>
    <dbReference type="NCBI Taxonomy" id="1448308"/>
    <lineage>
        <taxon>Eukaryota</taxon>
        <taxon>Fungi</taxon>
        <taxon>Dikarya</taxon>
        <taxon>Ascomycota</taxon>
        <taxon>Pezizomycotina</taxon>
        <taxon>Dothideomycetes</taxon>
        <taxon>Pleosporomycetidae</taxon>
        <taxon>Pleosporales</taxon>
        <taxon>Corynesporascaceae</taxon>
        <taxon>Corynespora</taxon>
    </lineage>
</organism>
<reference evidence="2 3" key="1">
    <citation type="journal article" date="2018" name="Front. Microbiol.">
        <title>Genome-Wide Analysis of Corynespora cassiicola Leaf Fall Disease Putative Effectors.</title>
        <authorList>
            <person name="Lopez D."/>
            <person name="Ribeiro S."/>
            <person name="Label P."/>
            <person name="Fumanal B."/>
            <person name="Venisse J.S."/>
            <person name="Kohler A."/>
            <person name="de Oliveira R.R."/>
            <person name="Labutti K."/>
            <person name="Lipzen A."/>
            <person name="Lail K."/>
            <person name="Bauer D."/>
            <person name="Ohm R.A."/>
            <person name="Barry K.W."/>
            <person name="Spatafora J."/>
            <person name="Grigoriev I.V."/>
            <person name="Martin F.M."/>
            <person name="Pujade-Renaud V."/>
        </authorList>
    </citation>
    <scope>NUCLEOTIDE SEQUENCE [LARGE SCALE GENOMIC DNA]</scope>
    <source>
        <strain evidence="2 3">Philippines</strain>
    </source>
</reference>
<dbReference type="AlphaFoldDB" id="A0A2T2P2D4"/>
<sequence length="162" mass="16951">MQARKPQAPQFNMSRATPAPAVRHPRPPSAASLRAFCLLSGLARPEVNGTRAGEQQCLIWIRVAAACSCFFACPDMGCSPLRTASHFQVASIDSAEPDHAAAPPHRPGPTASSFSPCIGVVPFGIHGFALVTGKEQLCCTSSRLGAEAHALARCVEGTASFP</sequence>
<accession>A0A2T2P2D4</accession>
<evidence type="ECO:0000256" key="1">
    <source>
        <dbReference type="SAM" id="MobiDB-lite"/>
    </source>
</evidence>
<dbReference type="EMBL" id="KZ678130">
    <property type="protein sequence ID" value="PSN71822.1"/>
    <property type="molecule type" value="Genomic_DNA"/>
</dbReference>